<keyword evidence="10" id="KW-0812">Transmembrane</keyword>
<evidence type="ECO:0000256" key="1">
    <source>
        <dbReference type="ARBA" id="ARBA00000085"/>
    </source>
</evidence>
<evidence type="ECO:0000256" key="8">
    <source>
        <dbReference type="ARBA" id="ARBA00022840"/>
    </source>
</evidence>
<dbReference type="PRINTS" id="PR00344">
    <property type="entry name" value="BCTRLSENSOR"/>
</dbReference>
<dbReference type="PANTHER" id="PTHR44936">
    <property type="entry name" value="SENSOR PROTEIN CREC"/>
    <property type="match status" value="1"/>
</dbReference>
<proteinExistence type="predicted"/>
<evidence type="ECO:0000256" key="2">
    <source>
        <dbReference type="ARBA" id="ARBA00004370"/>
    </source>
</evidence>
<comment type="catalytic activity">
    <reaction evidence="1">
        <text>ATP + protein L-histidine = ADP + protein N-phospho-L-histidine.</text>
        <dbReference type="EC" id="2.7.13.3"/>
    </reaction>
</comment>
<dbReference type="GO" id="GO:0005524">
    <property type="term" value="F:ATP binding"/>
    <property type="evidence" value="ECO:0007669"/>
    <property type="project" value="UniProtKB-KW"/>
</dbReference>
<accession>A0A1M5NVU7</accession>
<gene>
    <name evidence="13" type="ORF">SAMN02745157_0022</name>
</gene>
<dbReference type="EMBL" id="FQUP01000010">
    <property type="protein sequence ID" value="SHG93598.1"/>
    <property type="molecule type" value="Genomic_DNA"/>
</dbReference>
<feature type="transmembrane region" description="Helical" evidence="10">
    <location>
        <begin position="37"/>
        <end position="58"/>
    </location>
</feature>
<dbReference type="RefSeq" id="WP_244540360.1">
    <property type="nucleotide sequence ID" value="NZ_FQUP01000010.1"/>
</dbReference>
<keyword evidence="8" id="KW-0067">ATP-binding</keyword>
<feature type="region of interest" description="Disordered" evidence="9">
    <location>
        <begin position="1"/>
        <end position="25"/>
    </location>
</feature>
<evidence type="ECO:0000256" key="4">
    <source>
        <dbReference type="ARBA" id="ARBA00022553"/>
    </source>
</evidence>
<organism evidence="13 14">
    <name type="scientific">Kaistia soli DSM 19436</name>
    <dbReference type="NCBI Taxonomy" id="1122133"/>
    <lineage>
        <taxon>Bacteria</taxon>
        <taxon>Pseudomonadati</taxon>
        <taxon>Pseudomonadota</taxon>
        <taxon>Alphaproteobacteria</taxon>
        <taxon>Hyphomicrobiales</taxon>
        <taxon>Kaistiaceae</taxon>
        <taxon>Kaistia</taxon>
    </lineage>
</organism>
<evidence type="ECO:0000256" key="7">
    <source>
        <dbReference type="ARBA" id="ARBA00022777"/>
    </source>
</evidence>
<dbReference type="Gene3D" id="3.30.565.10">
    <property type="entry name" value="Histidine kinase-like ATPase, C-terminal domain"/>
    <property type="match status" value="1"/>
</dbReference>
<dbReference type="InterPro" id="IPR004358">
    <property type="entry name" value="Sig_transdc_His_kin-like_C"/>
</dbReference>
<dbReference type="SMART" id="SM00304">
    <property type="entry name" value="HAMP"/>
    <property type="match status" value="1"/>
</dbReference>
<dbReference type="InterPro" id="IPR036890">
    <property type="entry name" value="HATPase_C_sf"/>
</dbReference>
<keyword evidence="4" id="KW-0597">Phosphoprotein</keyword>
<dbReference type="GO" id="GO:0004673">
    <property type="term" value="F:protein histidine kinase activity"/>
    <property type="evidence" value="ECO:0007669"/>
    <property type="project" value="UniProtKB-EC"/>
</dbReference>
<dbReference type="EC" id="2.7.13.3" evidence="3"/>
<keyword evidence="7 13" id="KW-0418">Kinase</keyword>
<evidence type="ECO:0000313" key="13">
    <source>
        <dbReference type="EMBL" id="SHG93598.1"/>
    </source>
</evidence>
<evidence type="ECO:0000256" key="6">
    <source>
        <dbReference type="ARBA" id="ARBA00022741"/>
    </source>
</evidence>
<dbReference type="Proteomes" id="UP000184485">
    <property type="component" value="Unassembled WGS sequence"/>
</dbReference>
<evidence type="ECO:0000256" key="9">
    <source>
        <dbReference type="SAM" id="MobiDB-lite"/>
    </source>
</evidence>
<keyword evidence="6" id="KW-0547">Nucleotide-binding</keyword>
<name>A0A1M5NVU7_9HYPH</name>
<evidence type="ECO:0000256" key="10">
    <source>
        <dbReference type="SAM" id="Phobius"/>
    </source>
</evidence>
<evidence type="ECO:0000256" key="3">
    <source>
        <dbReference type="ARBA" id="ARBA00012438"/>
    </source>
</evidence>
<dbReference type="PROSITE" id="PS50885">
    <property type="entry name" value="HAMP"/>
    <property type="match status" value="1"/>
</dbReference>
<dbReference type="InterPro" id="IPR005467">
    <property type="entry name" value="His_kinase_dom"/>
</dbReference>
<reference evidence="13 14" key="1">
    <citation type="submission" date="2016-11" db="EMBL/GenBank/DDBJ databases">
        <authorList>
            <person name="Jaros S."/>
            <person name="Januszkiewicz K."/>
            <person name="Wedrychowicz H."/>
        </authorList>
    </citation>
    <scope>NUCLEOTIDE SEQUENCE [LARGE SCALE GENOMIC DNA]</scope>
    <source>
        <strain evidence="13 14">DSM 19436</strain>
    </source>
</reference>
<dbReference type="STRING" id="1122133.SAMN02745157_0022"/>
<dbReference type="PROSITE" id="PS50109">
    <property type="entry name" value="HIS_KIN"/>
    <property type="match status" value="1"/>
</dbReference>
<dbReference type="SUPFAM" id="SSF55874">
    <property type="entry name" value="ATPase domain of HSP90 chaperone/DNA topoisomerase II/histidine kinase"/>
    <property type="match status" value="1"/>
</dbReference>
<dbReference type="GO" id="GO:0016020">
    <property type="term" value="C:membrane"/>
    <property type="evidence" value="ECO:0007669"/>
    <property type="project" value="UniProtKB-SubCell"/>
</dbReference>
<keyword evidence="10" id="KW-0472">Membrane</keyword>
<dbReference type="InterPro" id="IPR003594">
    <property type="entry name" value="HATPase_dom"/>
</dbReference>
<protein>
    <recommendedName>
        <fullName evidence="3">histidine kinase</fullName>
        <ecNumber evidence="3">2.7.13.3</ecNumber>
    </recommendedName>
</protein>
<dbReference type="PANTHER" id="PTHR44936:SF10">
    <property type="entry name" value="SENSOR PROTEIN RSTB"/>
    <property type="match status" value="1"/>
</dbReference>
<feature type="domain" description="Histidine kinase" evidence="11">
    <location>
        <begin position="276"/>
        <end position="488"/>
    </location>
</feature>
<keyword evidence="14" id="KW-1185">Reference proteome</keyword>
<keyword evidence="10" id="KW-1133">Transmembrane helix</keyword>
<dbReference type="SMART" id="SM00387">
    <property type="entry name" value="HATPase_c"/>
    <property type="match status" value="1"/>
</dbReference>
<evidence type="ECO:0000256" key="5">
    <source>
        <dbReference type="ARBA" id="ARBA00022679"/>
    </source>
</evidence>
<dbReference type="AlphaFoldDB" id="A0A1M5NVU7"/>
<dbReference type="GO" id="GO:0007165">
    <property type="term" value="P:signal transduction"/>
    <property type="evidence" value="ECO:0007669"/>
    <property type="project" value="InterPro"/>
</dbReference>
<evidence type="ECO:0000313" key="14">
    <source>
        <dbReference type="Proteomes" id="UP000184485"/>
    </source>
</evidence>
<feature type="transmembrane region" description="Helical" evidence="10">
    <location>
        <begin position="182"/>
        <end position="205"/>
    </location>
</feature>
<sequence>MSEPGQQAGDAEAMTAPVMDHPPAARRRRVPSLSVKLMILTVIFVMVTGVAGFIPTMATFRLRFLEDRLATAQAASILLDSAAWSDVPRRVQDELLATVGATAIVARTGDATRLLAAIEMPPTVDETVDLRDSMSPGSIGAAFSTLLAFEPRTLRVIGPTHDGNNLELVISDRPLRAAMLRFGGSILVLSALISIIAAIPIYISLQRLFVRPMRRLSQAMVHFSEDPEDKTRIITPSGRTDEIGVAEEELAAMQRQLSDTLLQKAHLADLGLAVSKVNHDLRNLLASAQLFSDRIAALPDPSVQRFAPRLVATLGRAIDYCQTTLAYGRAREREPSRRLVALSRVVRDVVEVLGLESHATIRCEIKVEGGFEIDADPDQMFRVLLNLCRNAVQAMDGEPDPAVIRRLSVEAERQGTVALIRVCDTGPGVPERARANLFQAFQGGVRPGGTGLGLAIAAEIVRAHGGTILLIDGDGPGAVFEITLPDRPVAFDRARRAQAR</sequence>
<comment type="subcellular location">
    <subcellularLocation>
        <location evidence="2">Membrane</location>
    </subcellularLocation>
</comment>
<dbReference type="Gene3D" id="6.10.340.10">
    <property type="match status" value="1"/>
</dbReference>
<dbReference type="InterPro" id="IPR050980">
    <property type="entry name" value="2C_sensor_his_kinase"/>
</dbReference>
<feature type="domain" description="HAMP" evidence="12">
    <location>
        <begin position="207"/>
        <end position="262"/>
    </location>
</feature>
<evidence type="ECO:0000259" key="12">
    <source>
        <dbReference type="PROSITE" id="PS50885"/>
    </source>
</evidence>
<evidence type="ECO:0000259" key="11">
    <source>
        <dbReference type="PROSITE" id="PS50109"/>
    </source>
</evidence>
<keyword evidence="5" id="KW-0808">Transferase</keyword>
<dbReference type="InterPro" id="IPR003660">
    <property type="entry name" value="HAMP_dom"/>
</dbReference>
<dbReference type="Pfam" id="PF02518">
    <property type="entry name" value="HATPase_c"/>
    <property type="match status" value="1"/>
</dbReference>